<dbReference type="EMBL" id="CP075867">
    <property type="protein sequence ID" value="QYT00526.1"/>
    <property type="molecule type" value="Genomic_DNA"/>
</dbReference>
<name>A0A8G0LJ18_9HYPO</name>
<evidence type="ECO:0000313" key="1">
    <source>
        <dbReference type="EMBL" id="QYT00526.1"/>
    </source>
</evidence>
<accession>A0A8G0LJ18</accession>
<proteinExistence type="predicted"/>
<keyword evidence="2" id="KW-1185">Reference proteome</keyword>
<dbReference type="Proteomes" id="UP000826661">
    <property type="component" value="Chromosome IV"/>
</dbReference>
<sequence>MGFLLPVWKSDHGRILSKGDICAVRPAQQIKASPLHLLRIMLGIFRSLSPLSEAPLHLRSPCYTATGNDGSKTRKHQESTDELLLRPSTTSNSNLAVQLPPEPCGWRFCLSSA</sequence>
<protein>
    <submittedName>
        <fullName evidence="1">Uncharacterized protein</fullName>
    </submittedName>
</protein>
<evidence type="ECO:0000313" key="2">
    <source>
        <dbReference type="Proteomes" id="UP000826661"/>
    </source>
</evidence>
<reference evidence="1 2" key="1">
    <citation type="journal article" date="2021" name="BMC Genomics">
        <title>Telomere-to-telomere genome assembly of asparaginase-producing Trichoderma simmonsii.</title>
        <authorList>
            <person name="Chung D."/>
            <person name="Kwon Y.M."/>
            <person name="Yang Y."/>
        </authorList>
    </citation>
    <scope>NUCLEOTIDE SEQUENCE [LARGE SCALE GENOMIC DNA]</scope>
    <source>
        <strain evidence="1 2">GH-Sj1</strain>
    </source>
</reference>
<organism evidence="1 2">
    <name type="scientific">Trichoderma simmonsii</name>
    <dbReference type="NCBI Taxonomy" id="1491479"/>
    <lineage>
        <taxon>Eukaryota</taxon>
        <taxon>Fungi</taxon>
        <taxon>Dikarya</taxon>
        <taxon>Ascomycota</taxon>
        <taxon>Pezizomycotina</taxon>
        <taxon>Sordariomycetes</taxon>
        <taxon>Hypocreomycetidae</taxon>
        <taxon>Hypocreales</taxon>
        <taxon>Hypocreaceae</taxon>
        <taxon>Trichoderma</taxon>
    </lineage>
</organism>
<dbReference type="AlphaFoldDB" id="A0A8G0LJ18"/>
<gene>
    <name evidence="1" type="ORF">H0G86_007607</name>
</gene>